<keyword evidence="11" id="KW-1185">Reference proteome</keyword>
<feature type="transmembrane region" description="Helical" evidence="8">
    <location>
        <begin position="101"/>
        <end position="123"/>
    </location>
</feature>
<feature type="domain" description="Amino acid transporter transmembrane" evidence="9">
    <location>
        <begin position="25"/>
        <end position="166"/>
    </location>
</feature>
<dbReference type="Pfam" id="PF01490">
    <property type="entry name" value="Aa_trans"/>
    <property type="match status" value="1"/>
</dbReference>
<evidence type="ECO:0000256" key="6">
    <source>
        <dbReference type="ARBA" id="ARBA00022989"/>
    </source>
</evidence>
<comment type="similarity">
    <text evidence="2">Belongs to the amino acid/polyamine transporter 2 family.</text>
</comment>
<evidence type="ECO:0000259" key="9">
    <source>
        <dbReference type="Pfam" id="PF01490"/>
    </source>
</evidence>
<evidence type="ECO:0000256" key="8">
    <source>
        <dbReference type="SAM" id="Phobius"/>
    </source>
</evidence>
<comment type="caution">
    <text evidence="10">The sequence shown here is derived from an EMBL/GenBank/DDBJ whole genome shotgun (WGS) entry which is preliminary data.</text>
</comment>
<keyword evidence="6 8" id="KW-1133">Transmembrane helix</keyword>
<evidence type="ECO:0000256" key="3">
    <source>
        <dbReference type="ARBA" id="ARBA00022448"/>
    </source>
</evidence>
<protein>
    <recommendedName>
        <fullName evidence="9">Amino acid transporter transmembrane domain-containing protein</fullName>
    </recommendedName>
</protein>
<evidence type="ECO:0000256" key="7">
    <source>
        <dbReference type="ARBA" id="ARBA00023136"/>
    </source>
</evidence>
<feature type="transmembrane region" description="Helical" evidence="8">
    <location>
        <begin position="52"/>
        <end position="68"/>
    </location>
</feature>
<dbReference type="PANTHER" id="PTHR22950:SF458">
    <property type="entry name" value="SODIUM-COUPLED NEUTRAL AMINO ACID TRANSPORTER 11-RELATED"/>
    <property type="match status" value="1"/>
</dbReference>
<feature type="transmembrane region" description="Helical" evidence="8">
    <location>
        <begin position="267"/>
        <end position="290"/>
    </location>
</feature>
<feature type="transmembrane region" description="Helical" evidence="8">
    <location>
        <begin position="311"/>
        <end position="330"/>
    </location>
</feature>
<evidence type="ECO:0000256" key="2">
    <source>
        <dbReference type="ARBA" id="ARBA00008066"/>
    </source>
</evidence>
<dbReference type="GO" id="GO:0016020">
    <property type="term" value="C:membrane"/>
    <property type="evidence" value="ECO:0007669"/>
    <property type="project" value="UniProtKB-SubCell"/>
</dbReference>
<dbReference type="EMBL" id="LGRX02007474">
    <property type="protein sequence ID" value="KAK3274942.1"/>
    <property type="molecule type" value="Genomic_DNA"/>
</dbReference>
<feature type="transmembrane region" description="Helical" evidence="8">
    <location>
        <begin position="372"/>
        <end position="393"/>
    </location>
</feature>
<organism evidence="10 11">
    <name type="scientific">Cymbomonas tetramitiformis</name>
    <dbReference type="NCBI Taxonomy" id="36881"/>
    <lineage>
        <taxon>Eukaryota</taxon>
        <taxon>Viridiplantae</taxon>
        <taxon>Chlorophyta</taxon>
        <taxon>Pyramimonadophyceae</taxon>
        <taxon>Pyramimonadales</taxon>
        <taxon>Pyramimonadaceae</taxon>
        <taxon>Cymbomonas</taxon>
    </lineage>
</organism>
<feature type="transmembrane region" description="Helical" evidence="8">
    <location>
        <begin position="25"/>
        <end position="45"/>
    </location>
</feature>
<gene>
    <name evidence="10" type="ORF">CYMTET_16895</name>
</gene>
<sequence length="395" mass="43693">MDDFEVPFLDNKKNPWYRAVLCESELWSCIANLTMTAVGAVVLALPQCLADTGWALGVFLLFFFAYLSDRSLVFLVRCGDYVREDDYEKLAERLIGAKGKWLFRVSLCLLLFAALCSLLIIIGDMAIKDLQYIGVHNAWYVERWFLTAMAMMMVYPLTLANHLHQLLSPAMDVDDRTPAPGPESFHIASKTLLALPVIPMAFCCQFNVMPMHRELSPQNRDHIFPVIHLTIFGLALPLYILFAFIPYNFIGPDVPSDFLQAWEDNVVIFVARFSIAVVNLLKVPLVILPLRTVLCDALFPKSGWSGLSTPVACLVMAILNGAIAGAAILLGDLATVLELAGSTTGVLICFVFPGLFYIYLSSPEGPKSSRWEAWMMTITGAAVGIASFTVTVMGM</sequence>
<keyword evidence="7 8" id="KW-0472">Membrane</keyword>
<feature type="transmembrane region" description="Helical" evidence="8">
    <location>
        <begin position="223"/>
        <end position="247"/>
    </location>
</feature>
<keyword evidence="3" id="KW-0813">Transport</keyword>
<dbReference type="InterPro" id="IPR013057">
    <property type="entry name" value="AA_transpt_TM"/>
</dbReference>
<name>A0AAE0GB92_9CHLO</name>
<evidence type="ECO:0000313" key="10">
    <source>
        <dbReference type="EMBL" id="KAK3274942.1"/>
    </source>
</evidence>
<keyword evidence="5" id="KW-0029">Amino-acid transport</keyword>
<dbReference type="GO" id="GO:0015179">
    <property type="term" value="F:L-amino acid transmembrane transporter activity"/>
    <property type="evidence" value="ECO:0007669"/>
    <property type="project" value="TreeGrafter"/>
</dbReference>
<evidence type="ECO:0000256" key="1">
    <source>
        <dbReference type="ARBA" id="ARBA00004141"/>
    </source>
</evidence>
<dbReference type="AlphaFoldDB" id="A0AAE0GB92"/>
<evidence type="ECO:0000256" key="4">
    <source>
        <dbReference type="ARBA" id="ARBA00022692"/>
    </source>
</evidence>
<keyword evidence="4 8" id="KW-0812">Transmembrane</keyword>
<accession>A0AAE0GB92</accession>
<dbReference type="PANTHER" id="PTHR22950">
    <property type="entry name" value="AMINO ACID TRANSPORTER"/>
    <property type="match status" value="1"/>
</dbReference>
<reference evidence="10 11" key="1">
    <citation type="journal article" date="2015" name="Genome Biol. Evol.">
        <title>Comparative Genomics of a Bacterivorous Green Alga Reveals Evolutionary Causalities and Consequences of Phago-Mixotrophic Mode of Nutrition.</title>
        <authorList>
            <person name="Burns J.A."/>
            <person name="Paasch A."/>
            <person name="Narechania A."/>
            <person name="Kim E."/>
        </authorList>
    </citation>
    <scope>NUCLEOTIDE SEQUENCE [LARGE SCALE GENOMIC DNA]</scope>
    <source>
        <strain evidence="10 11">PLY_AMNH</strain>
    </source>
</reference>
<evidence type="ECO:0000256" key="5">
    <source>
        <dbReference type="ARBA" id="ARBA00022970"/>
    </source>
</evidence>
<feature type="transmembrane region" description="Helical" evidence="8">
    <location>
        <begin position="144"/>
        <end position="164"/>
    </location>
</feature>
<comment type="subcellular location">
    <subcellularLocation>
        <location evidence="1">Membrane</location>
        <topology evidence="1">Multi-pass membrane protein</topology>
    </subcellularLocation>
</comment>
<evidence type="ECO:0000313" key="11">
    <source>
        <dbReference type="Proteomes" id="UP001190700"/>
    </source>
</evidence>
<dbReference type="Proteomes" id="UP001190700">
    <property type="component" value="Unassembled WGS sequence"/>
</dbReference>
<feature type="transmembrane region" description="Helical" evidence="8">
    <location>
        <begin position="336"/>
        <end position="360"/>
    </location>
</feature>
<proteinExistence type="inferred from homology"/>